<dbReference type="PANTHER" id="PTHR38342:SF1">
    <property type="entry name" value="SLR5037 PROTEIN"/>
    <property type="match status" value="1"/>
</dbReference>
<dbReference type="Pfam" id="PF03625">
    <property type="entry name" value="DUF302"/>
    <property type="match status" value="1"/>
</dbReference>
<dbReference type="CDD" id="cd14797">
    <property type="entry name" value="DUF302"/>
    <property type="match status" value="1"/>
</dbReference>
<dbReference type="AlphaFoldDB" id="A0A3B1C4S5"/>
<gene>
    <name evidence="2" type="ORF">MNBD_NITROSPINAE01-1065</name>
</gene>
<sequence>MGTNNGIGIERIVEGTFDDVVARAETALKAEGFGILTRIDVKATLKEKIDQDFTNYVILGACNPTLAFKALTSTKDIGLLMPCNVVVYENESGEIVVSAINPQVMSQALPDADLSEVVQPATEKLTSAINNV</sequence>
<proteinExistence type="predicted"/>
<feature type="domain" description="DUF302" evidence="1">
    <location>
        <begin position="39"/>
        <end position="102"/>
    </location>
</feature>
<dbReference type="Gene3D" id="3.30.310.70">
    <property type="entry name" value="TT1751-like domain"/>
    <property type="match status" value="1"/>
</dbReference>
<dbReference type="PIRSF" id="PIRSF021774">
    <property type="entry name" value="UCP021774"/>
    <property type="match status" value="1"/>
</dbReference>
<organism evidence="2">
    <name type="scientific">hydrothermal vent metagenome</name>
    <dbReference type="NCBI Taxonomy" id="652676"/>
    <lineage>
        <taxon>unclassified sequences</taxon>
        <taxon>metagenomes</taxon>
        <taxon>ecological metagenomes</taxon>
    </lineage>
</organism>
<reference evidence="2" key="1">
    <citation type="submission" date="2018-06" db="EMBL/GenBank/DDBJ databases">
        <authorList>
            <person name="Zhirakovskaya E."/>
        </authorList>
    </citation>
    <scope>NUCLEOTIDE SEQUENCE</scope>
</reference>
<dbReference type="PANTHER" id="PTHR38342">
    <property type="entry name" value="SLR5037 PROTEIN"/>
    <property type="match status" value="1"/>
</dbReference>
<dbReference type="InterPro" id="IPR016796">
    <property type="entry name" value="UCP021774"/>
</dbReference>
<protein>
    <recommendedName>
        <fullName evidence="1">DUF302 domain-containing protein</fullName>
    </recommendedName>
</protein>
<dbReference type="InterPro" id="IPR005180">
    <property type="entry name" value="DUF302"/>
</dbReference>
<accession>A0A3B1C4S5</accession>
<dbReference type="InterPro" id="IPR035923">
    <property type="entry name" value="TT1751-like_sf"/>
</dbReference>
<evidence type="ECO:0000259" key="1">
    <source>
        <dbReference type="Pfam" id="PF03625"/>
    </source>
</evidence>
<dbReference type="EMBL" id="UOGC01000062">
    <property type="protein sequence ID" value="VAX17880.1"/>
    <property type="molecule type" value="Genomic_DNA"/>
</dbReference>
<dbReference type="SUPFAM" id="SSF103247">
    <property type="entry name" value="TT1751-like"/>
    <property type="match status" value="1"/>
</dbReference>
<evidence type="ECO:0000313" key="2">
    <source>
        <dbReference type="EMBL" id="VAX17880.1"/>
    </source>
</evidence>
<name>A0A3B1C4S5_9ZZZZ</name>